<feature type="transmembrane region" description="Helical" evidence="13">
    <location>
        <begin position="131"/>
        <end position="155"/>
    </location>
</feature>
<evidence type="ECO:0000256" key="2">
    <source>
        <dbReference type="ARBA" id="ARBA00004651"/>
    </source>
</evidence>
<evidence type="ECO:0000256" key="9">
    <source>
        <dbReference type="ARBA" id="ARBA00022833"/>
    </source>
</evidence>
<evidence type="ECO:0000256" key="8">
    <source>
        <dbReference type="ARBA" id="ARBA00022801"/>
    </source>
</evidence>
<dbReference type="PANTHER" id="PTHR35864:SF1">
    <property type="entry name" value="ZINC METALLOPROTEASE YWHC-RELATED"/>
    <property type="match status" value="1"/>
</dbReference>
<evidence type="ECO:0000256" key="5">
    <source>
        <dbReference type="ARBA" id="ARBA00022670"/>
    </source>
</evidence>
<comment type="subcellular location">
    <subcellularLocation>
        <location evidence="2">Cell membrane</location>
        <topology evidence="2">Multi-pass membrane protein</topology>
    </subcellularLocation>
</comment>
<sequence>MFGCVERFLDPQYWIGMLMAVPAIVIGLTFHEYAHAWTANRLGDPTARALGRLTFNPIKHLSLIGTICFLIFRIGWAKPVPVNPENFKKPRKGMILVSVSGPTASLIIAIAFGLVARILSFIIPPDPSSALATYLYTILVFGALLNTVFAIFNILPIPPLDGSQILFNLLPPRYNNIVMWLQRYGFFILLAFIVLLGPFLWLILGTPSMLLSRLLVGDRIMSIIQYI</sequence>
<evidence type="ECO:0000259" key="14">
    <source>
        <dbReference type="Pfam" id="PF02163"/>
    </source>
</evidence>
<dbReference type="GO" id="GO:0008237">
    <property type="term" value="F:metallopeptidase activity"/>
    <property type="evidence" value="ECO:0007669"/>
    <property type="project" value="UniProtKB-KW"/>
</dbReference>
<dbReference type="GO" id="GO:0005886">
    <property type="term" value="C:plasma membrane"/>
    <property type="evidence" value="ECO:0007669"/>
    <property type="project" value="UniProtKB-SubCell"/>
</dbReference>
<reference evidence="15" key="1">
    <citation type="submission" date="2019-11" db="EMBL/GenBank/DDBJ databases">
        <title>Microbial mats filling the niche in hypersaline microbial mats.</title>
        <authorList>
            <person name="Wong H.L."/>
            <person name="Macleod F.I."/>
            <person name="White R.A. III"/>
            <person name="Burns B.P."/>
        </authorList>
    </citation>
    <scope>NUCLEOTIDE SEQUENCE</scope>
    <source>
        <strain evidence="15">Bin_327</strain>
    </source>
</reference>
<feature type="transmembrane region" description="Helical" evidence="13">
    <location>
        <begin position="12"/>
        <end position="31"/>
    </location>
</feature>
<feature type="transmembrane region" description="Helical" evidence="13">
    <location>
        <begin position="96"/>
        <end position="119"/>
    </location>
</feature>
<keyword evidence="11" id="KW-0482">Metalloprotease</keyword>
<dbReference type="AlphaFoldDB" id="A0A9D5KAA6"/>
<keyword evidence="5 15" id="KW-0645">Protease</keyword>
<dbReference type="InterPro" id="IPR008915">
    <property type="entry name" value="Peptidase_M50"/>
</dbReference>
<dbReference type="GO" id="GO:0046872">
    <property type="term" value="F:metal ion binding"/>
    <property type="evidence" value="ECO:0007669"/>
    <property type="project" value="UniProtKB-KW"/>
</dbReference>
<keyword evidence="10 13" id="KW-1133">Transmembrane helix</keyword>
<protein>
    <submittedName>
        <fullName evidence="15">Site-2 protease family protein</fullName>
    </submittedName>
</protein>
<evidence type="ECO:0000256" key="4">
    <source>
        <dbReference type="ARBA" id="ARBA00022475"/>
    </source>
</evidence>
<keyword evidence="12 13" id="KW-0472">Membrane</keyword>
<evidence type="ECO:0000313" key="15">
    <source>
        <dbReference type="EMBL" id="MBD3365388.1"/>
    </source>
</evidence>
<evidence type="ECO:0000256" key="3">
    <source>
        <dbReference type="ARBA" id="ARBA00007931"/>
    </source>
</evidence>
<keyword evidence="6 13" id="KW-0812">Transmembrane</keyword>
<evidence type="ECO:0000256" key="10">
    <source>
        <dbReference type="ARBA" id="ARBA00022989"/>
    </source>
</evidence>
<dbReference type="Pfam" id="PF02163">
    <property type="entry name" value="Peptidase_M50"/>
    <property type="match status" value="1"/>
</dbReference>
<dbReference type="CDD" id="cd06158">
    <property type="entry name" value="S2P-M50_like_1"/>
    <property type="match status" value="1"/>
</dbReference>
<evidence type="ECO:0000256" key="13">
    <source>
        <dbReference type="SAM" id="Phobius"/>
    </source>
</evidence>
<dbReference type="GO" id="GO:0006508">
    <property type="term" value="P:proteolysis"/>
    <property type="evidence" value="ECO:0007669"/>
    <property type="project" value="UniProtKB-KW"/>
</dbReference>
<evidence type="ECO:0000256" key="7">
    <source>
        <dbReference type="ARBA" id="ARBA00022723"/>
    </source>
</evidence>
<evidence type="ECO:0000256" key="12">
    <source>
        <dbReference type="ARBA" id="ARBA00023136"/>
    </source>
</evidence>
<dbReference type="EMBL" id="WJKJ01000309">
    <property type="protein sequence ID" value="MBD3365388.1"/>
    <property type="molecule type" value="Genomic_DNA"/>
</dbReference>
<feature type="transmembrane region" description="Helical" evidence="13">
    <location>
        <begin position="184"/>
        <end position="204"/>
    </location>
</feature>
<name>A0A9D5KAA6_UNCW3</name>
<feature type="domain" description="Peptidase M50" evidence="14">
    <location>
        <begin position="22"/>
        <end position="191"/>
    </location>
</feature>
<evidence type="ECO:0000313" key="16">
    <source>
        <dbReference type="Proteomes" id="UP000630660"/>
    </source>
</evidence>
<proteinExistence type="inferred from homology"/>
<dbReference type="InterPro" id="IPR052348">
    <property type="entry name" value="Metallopeptidase_M50B"/>
</dbReference>
<comment type="cofactor">
    <cofactor evidence="1">
        <name>Zn(2+)</name>
        <dbReference type="ChEBI" id="CHEBI:29105"/>
    </cofactor>
</comment>
<dbReference type="InterPro" id="IPR044537">
    <property type="entry name" value="Rip2-like"/>
</dbReference>
<evidence type="ECO:0000256" key="6">
    <source>
        <dbReference type="ARBA" id="ARBA00022692"/>
    </source>
</evidence>
<accession>A0A9D5KAA6</accession>
<gene>
    <name evidence="15" type="ORF">GF359_09265</name>
</gene>
<keyword evidence="9" id="KW-0862">Zinc</keyword>
<keyword evidence="7" id="KW-0479">Metal-binding</keyword>
<dbReference type="Proteomes" id="UP000630660">
    <property type="component" value="Unassembled WGS sequence"/>
</dbReference>
<dbReference type="PANTHER" id="PTHR35864">
    <property type="entry name" value="ZINC METALLOPROTEASE MJ0611-RELATED"/>
    <property type="match status" value="1"/>
</dbReference>
<organism evidence="15 16">
    <name type="scientific">candidate division WOR-3 bacterium</name>
    <dbReference type="NCBI Taxonomy" id="2052148"/>
    <lineage>
        <taxon>Bacteria</taxon>
        <taxon>Bacteria division WOR-3</taxon>
    </lineage>
</organism>
<comment type="similarity">
    <text evidence="3">Belongs to the peptidase M50B family.</text>
</comment>
<comment type="caution">
    <text evidence="15">The sequence shown here is derived from an EMBL/GenBank/DDBJ whole genome shotgun (WGS) entry which is preliminary data.</text>
</comment>
<keyword evidence="4" id="KW-1003">Cell membrane</keyword>
<evidence type="ECO:0000256" key="11">
    <source>
        <dbReference type="ARBA" id="ARBA00023049"/>
    </source>
</evidence>
<keyword evidence="8" id="KW-0378">Hydrolase</keyword>
<feature type="transmembrane region" description="Helical" evidence="13">
    <location>
        <begin position="58"/>
        <end position="76"/>
    </location>
</feature>
<evidence type="ECO:0000256" key="1">
    <source>
        <dbReference type="ARBA" id="ARBA00001947"/>
    </source>
</evidence>